<dbReference type="GO" id="GO:0008757">
    <property type="term" value="F:S-adenosylmethionine-dependent methyltransferase activity"/>
    <property type="evidence" value="ECO:0007669"/>
    <property type="project" value="InterPro"/>
</dbReference>
<dbReference type="InterPro" id="IPR046977">
    <property type="entry name" value="RsmC/RlmG"/>
</dbReference>
<name>A0A929MN68_ABIDE</name>
<evidence type="ECO:0000256" key="1">
    <source>
        <dbReference type="ARBA" id="ARBA00022603"/>
    </source>
</evidence>
<evidence type="ECO:0000256" key="3">
    <source>
        <dbReference type="SAM" id="Coils"/>
    </source>
</evidence>
<evidence type="ECO:0000259" key="4">
    <source>
        <dbReference type="Pfam" id="PF05175"/>
    </source>
</evidence>
<accession>A0A929MN68</accession>
<evidence type="ECO:0000256" key="2">
    <source>
        <dbReference type="ARBA" id="ARBA00022679"/>
    </source>
</evidence>
<evidence type="ECO:0000313" key="6">
    <source>
        <dbReference type="Proteomes" id="UP000757900"/>
    </source>
</evidence>
<sequence length="203" mass="22376">MSEQYFKSSPTSQHSLHQIQDGVAGLTLSFQTDNGVFSKQRMDYGSKVLVEAFADSVPAGSYQIVELGSGYGPVTIALAKLYPQAQVTGVEINERAYQLAQANSQLNRAENTAYQLADAGRWQASQAPDFVVTNPPIRAGKQVIQQFVRSAQANLRPGGELWLVIQKKQGAPSMETFMEEVFGNVELVTRDKGYWILKSQKTK</sequence>
<dbReference type="CDD" id="cd02440">
    <property type="entry name" value="AdoMet_MTases"/>
    <property type="match status" value="1"/>
</dbReference>
<proteinExistence type="predicted"/>
<dbReference type="InterPro" id="IPR007848">
    <property type="entry name" value="Small_mtfrase_dom"/>
</dbReference>
<dbReference type="AlphaFoldDB" id="A0A929MN68"/>
<protein>
    <submittedName>
        <fullName evidence="5">Class I SAM-dependent methyltransferase</fullName>
    </submittedName>
</protein>
<dbReference type="Proteomes" id="UP000757900">
    <property type="component" value="Unassembled WGS sequence"/>
</dbReference>
<dbReference type="Pfam" id="PF05175">
    <property type="entry name" value="MTS"/>
    <property type="match status" value="1"/>
</dbReference>
<dbReference type="EMBL" id="JABZFV010000008">
    <property type="protein sequence ID" value="MBF0934254.1"/>
    <property type="molecule type" value="Genomic_DNA"/>
</dbReference>
<dbReference type="SUPFAM" id="SSF53335">
    <property type="entry name" value="S-adenosyl-L-methionine-dependent methyltransferases"/>
    <property type="match status" value="1"/>
</dbReference>
<dbReference type="PANTHER" id="PTHR47816:SF4">
    <property type="entry name" value="RIBOSOMAL RNA SMALL SUBUNIT METHYLTRANSFERASE C"/>
    <property type="match status" value="1"/>
</dbReference>
<dbReference type="Gene3D" id="3.40.50.150">
    <property type="entry name" value="Vaccinia Virus protein VP39"/>
    <property type="match status" value="1"/>
</dbReference>
<organism evidence="5 6">
    <name type="scientific">Abiotrophia defectiva</name>
    <name type="common">Streptococcus defectivus</name>
    <dbReference type="NCBI Taxonomy" id="46125"/>
    <lineage>
        <taxon>Bacteria</taxon>
        <taxon>Bacillati</taxon>
        <taxon>Bacillota</taxon>
        <taxon>Bacilli</taxon>
        <taxon>Lactobacillales</taxon>
        <taxon>Aerococcaceae</taxon>
        <taxon>Abiotrophia</taxon>
    </lineage>
</organism>
<gene>
    <name evidence="5" type="ORF">HXK00_01260</name>
</gene>
<keyword evidence="3" id="KW-0175">Coiled coil</keyword>
<dbReference type="InterPro" id="IPR029063">
    <property type="entry name" value="SAM-dependent_MTases_sf"/>
</dbReference>
<feature type="coiled-coil region" evidence="3">
    <location>
        <begin position="92"/>
        <end position="119"/>
    </location>
</feature>
<dbReference type="GO" id="GO:0032259">
    <property type="term" value="P:methylation"/>
    <property type="evidence" value="ECO:0007669"/>
    <property type="project" value="UniProtKB-KW"/>
</dbReference>
<dbReference type="PANTHER" id="PTHR47816">
    <property type="entry name" value="RIBOSOMAL RNA SMALL SUBUNIT METHYLTRANSFERASE C"/>
    <property type="match status" value="1"/>
</dbReference>
<evidence type="ECO:0000313" key="5">
    <source>
        <dbReference type="EMBL" id="MBF0934254.1"/>
    </source>
</evidence>
<keyword evidence="1 5" id="KW-0489">Methyltransferase</keyword>
<keyword evidence="2" id="KW-0808">Transferase</keyword>
<comment type="caution">
    <text evidence="5">The sequence shown here is derived from an EMBL/GenBank/DDBJ whole genome shotgun (WGS) entry which is preliminary data.</text>
</comment>
<reference evidence="5" key="1">
    <citation type="submission" date="2020-04" db="EMBL/GenBank/DDBJ databases">
        <title>Deep metagenomics examines the oral microbiome during advanced dental caries in children, revealing novel taxa and co-occurrences with host molecules.</title>
        <authorList>
            <person name="Baker J.L."/>
            <person name="Morton J.T."/>
            <person name="Dinis M."/>
            <person name="Alvarez R."/>
            <person name="Tran N.C."/>
            <person name="Knight R."/>
            <person name="Edlund A."/>
        </authorList>
    </citation>
    <scope>NUCLEOTIDE SEQUENCE</scope>
    <source>
        <strain evidence="5">JCVI_23_bin.16</strain>
    </source>
</reference>
<feature type="domain" description="Methyltransferase small" evidence="4">
    <location>
        <begin position="28"/>
        <end position="198"/>
    </location>
</feature>